<reference evidence="2 3" key="1">
    <citation type="submission" date="2019-12" db="EMBL/GenBank/DDBJ databases">
        <title>Spirosoma sp. HMF4905 genome sequencing and assembly.</title>
        <authorList>
            <person name="Kang H."/>
            <person name="Cha I."/>
            <person name="Kim H."/>
            <person name="Joh K."/>
        </authorList>
    </citation>
    <scope>NUCLEOTIDE SEQUENCE [LARGE SCALE GENOMIC DNA]</scope>
    <source>
        <strain evidence="2 3">HMF4905</strain>
    </source>
</reference>
<evidence type="ECO:0000313" key="3">
    <source>
        <dbReference type="Proteomes" id="UP000436006"/>
    </source>
</evidence>
<proteinExistence type="predicted"/>
<feature type="coiled-coil region" evidence="1">
    <location>
        <begin position="362"/>
        <end position="389"/>
    </location>
</feature>
<gene>
    <name evidence="2" type="ORF">GO755_02605</name>
</gene>
<dbReference type="EMBL" id="WPIN01000001">
    <property type="protein sequence ID" value="MVM28908.1"/>
    <property type="molecule type" value="Genomic_DNA"/>
</dbReference>
<dbReference type="Pfam" id="PF20308">
    <property type="entry name" value="TPR-S"/>
    <property type="match status" value="1"/>
</dbReference>
<evidence type="ECO:0000313" key="2">
    <source>
        <dbReference type="EMBL" id="MVM28908.1"/>
    </source>
</evidence>
<sequence>MGFGTKTDLVTGRQLDLNKSYRLLIKPVVKKKGLVCVRADEIRHSGSIEAQMYQELLTADLVIADLSTANPNAIYELGIRHALRPHTTIVISENKLTYPFDLNHILITSYTHLGDSIDFDEVIRFRQVLGDVIVAVLTKQATDSPVYTFLQGLTPPFLKAKVTQAVAAAGQALEEVGNTLKEEVTSSYGSPEKDQTLAMLIQQGEDAIRDSDFDSAKVFFNNALKIDTTASASRYGANPQDQYMVQRLVLATYKAKKPDPVSALTQALTLLEPLNPKESNDPETLGLAGAIEKRLFDLEQGNDHLSRSIRYYERGYLIKDDWYNGINLAFLLNLRADSSIYPAKVEKIADIVWANRVRREIIILCQENIDAMQDQINRAQQKATEIDMTARAEIDKLKEDQFWCMATKAEAHFGLGELDAYREARLALEEFPSSGWMLESFETQLNKLSSLLEKQAPLLQSINE</sequence>
<dbReference type="InterPro" id="IPR046880">
    <property type="entry name" value="TPR-S"/>
</dbReference>
<name>A0A7K1S5M3_9BACT</name>
<comment type="caution">
    <text evidence="2">The sequence shown here is derived from an EMBL/GenBank/DDBJ whole genome shotgun (WGS) entry which is preliminary data.</text>
</comment>
<protein>
    <submittedName>
        <fullName evidence="2">DUF4071 domain-containing protein</fullName>
    </submittedName>
</protein>
<evidence type="ECO:0000256" key="1">
    <source>
        <dbReference type="SAM" id="Coils"/>
    </source>
</evidence>
<dbReference type="AlphaFoldDB" id="A0A7K1S5M3"/>
<keyword evidence="1" id="KW-0175">Coiled coil</keyword>
<organism evidence="2 3">
    <name type="scientific">Spirosoma arboris</name>
    <dbReference type="NCBI Taxonomy" id="2682092"/>
    <lineage>
        <taxon>Bacteria</taxon>
        <taxon>Pseudomonadati</taxon>
        <taxon>Bacteroidota</taxon>
        <taxon>Cytophagia</taxon>
        <taxon>Cytophagales</taxon>
        <taxon>Cytophagaceae</taxon>
        <taxon>Spirosoma</taxon>
    </lineage>
</organism>
<keyword evidence="3" id="KW-1185">Reference proteome</keyword>
<dbReference type="Proteomes" id="UP000436006">
    <property type="component" value="Unassembled WGS sequence"/>
</dbReference>
<accession>A0A7K1S5M3</accession>